<dbReference type="PROSITE" id="PS50851">
    <property type="entry name" value="CHEW"/>
    <property type="match status" value="1"/>
</dbReference>
<dbReference type="Pfam" id="PF01584">
    <property type="entry name" value="CheW"/>
    <property type="match status" value="1"/>
</dbReference>
<dbReference type="Proteomes" id="UP001163152">
    <property type="component" value="Chromosome"/>
</dbReference>
<feature type="region of interest" description="Disordered" evidence="1">
    <location>
        <begin position="157"/>
        <end position="179"/>
    </location>
</feature>
<evidence type="ECO:0000256" key="1">
    <source>
        <dbReference type="SAM" id="MobiDB-lite"/>
    </source>
</evidence>
<name>A0A9E9C9E6_9CYAN</name>
<dbReference type="GO" id="GO:0007165">
    <property type="term" value="P:signal transduction"/>
    <property type="evidence" value="ECO:0007669"/>
    <property type="project" value="InterPro"/>
</dbReference>
<evidence type="ECO:0000313" key="3">
    <source>
        <dbReference type="EMBL" id="WAL61488.1"/>
    </source>
</evidence>
<dbReference type="InterPro" id="IPR002545">
    <property type="entry name" value="CheW-lke_dom"/>
</dbReference>
<protein>
    <submittedName>
        <fullName evidence="3">Chemotaxis protein CheW</fullName>
    </submittedName>
</protein>
<reference evidence="3" key="1">
    <citation type="submission" date="2022-12" db="EMBL/GenBank/DDBJ databases">
        <title>Polyphasic identification of a Novel Hot-Spring Cyanobacterium Ocullathermofonsia sinensis gen nov. sp. nov. and Genomic Insights on its Adaptations to the Thermal Habitat.</title>
        <authorList>
            <person name="Daroch M."/>
            <person name="Tang J."/>
            <person name="Jiang Y."/>
        </authorList>
    </citation>
    <scope>NUCLEOTIDE SEQUENCE</scope>
    <source>
        <strain evidence="3">PKUAC-SCTA174</strain>
    </source>
</reference>
<sequence>MVSHHSPNLAKYIVFSITPYRFALPVEQVLRVIRRPASSGQPNETGLLQIDRYVIKLLDLHESLQASATDSLQNRSILVIIHNFQGHLYGIPIGTPPDLVELSAALVHSLPELNSHSSMPERISYAVATLQSTTVPIFLLDLQRVLTMEIPKPRLLMSSTPSTAQVGEVDGGESGVGSR</sequence>
<dbReference type="EMBL" id="CP113797">
    <property type="protein sequence ID" value="WAL61488.1"/>
    <property type="molecule type" value="Genomic_DNA"/>
</dbReference>
<organism evidence="3 4">
    <name type="scientific">Thermocoleostomius sinensis A174</name>
    <dbReference type="NCBI Taxonomy" id="2016057"/>
    <lineage>
        <taxon>Bacteria</taxon>
        <taxon>Bacillati</taxon>
        <taxon>Cyanobacteriota</taxon>
        <taxon>Cyanophyceae</taxon>
        <taxon>Oculatellales</taxon>
        <taxon>Oculatellaceae</taxon>
        <taxon>Thermocoleostomius</taxon>
    </lineage>
</organism>
<dbReference type="SUPFAM" id="SSF50341">
    <property type="entry name" value="CheW-like"/>
    <property type="match status" value="1"/>
</dbReference>
<keyword evidence="4" id="KW-1185">Reference proteome</keyword>
<feature type="domain" description="CheW-like" evidence="2">
    <location>
        <begin position="9"/>
        <end position="151"/>
    </location>
</feature>
<dbReference type="GO" id="GO:0006935">
    <property type="term" value="P:chemotaxis"/>
    <property type="evidence" value="ECO:0007669"/>
    <property type="project" value="InterPro"/>
</dbReference>
<dbReference type="InterPro" id="IPR036061">
    <property type="entry name" value="CheW-like_dom_sf"/>
</dbReference>
<dbReference type="RefSeq" id="WP_268611465.1">
    <property type="nucleotide sequence ID" value="NZ_CP113797.1"/>
</dbReference>
<evidence type="ECO:0000259" key="2">
    <source>
        <dbReference type="PROSITE" id="PS50851"/>
    </source>
</evidence>
<accession>A0A9E9C9E6</accession>
<dbReference type="KEGG" id="tsin:OXH18_05725"/>
<dbReference type="AlphaFoldDB" id="A0A9E9C9E6"/>
<gene>
    <name evidence="3" type="ORF">OXH18_05725</name>
</gene>
<proteinExistence type="predicted"/>
<evidence type="ECO:0000313" key="4">
    <source>
        <dbReference type="Proteomes" id="UP001163152"/>
    </source>
</evidence>